<organism evidence="1 2">
    <name type="scientific">Ixodes persulcatus</name>
    <name type="common">Taiga tick</name>
    <dbReference type="NCBI Taxonomy" id="34615"/>
    <lineage>
        <taxon>Eukaryota</taxon>
        <taxon>Metazoa</taxon>
        <taxon>Ecdysozoa</taxon>
        <taxon>Arthropoda</taxon>
        <taxon>Chelicerata</taxon>
        <taxon>Arachnida</taxon>
        <taxon>Acari</taxon>
        <taxon>Parasitiformes</taxon>
        <taxon>Ixodida</taxon>
        <taxon>Ixodoidea</taxon>
        <taxon>Ixodidae</taxon>
        <taxon>Ixodinae</taxon>
        <taxon>Ixodes</taxon>
    </lineage>
</organism>
<accession>A0AC60QR64</accession>
<keyword evidence="2" id="KW-1185">Reference proteome</keyword>
<gene>
    <name evidence="1" type="ORF">HPB47_016325</name>
</gene>
<reference evidence="1 2" key="1">
    <citation type="journal article" date="2020" name="Cell">
        <title>Large-Scale Comparative Analyses of Tick Genomes Elucidate Their Genetic Diversity and Vector Capacities.</title>
        <authorList>
            <consortium name="Tick Genome and Microbiome Consortium (TIGMIC)"/>
            <person name="Jia N."/>
            <person name="Wang J."/>
            <person name="Shi W."/>
            <person name="Du L."/>
            <person name="Sun Y."/>
            <person name="Zhan W."/>
            <person name="Jiang J.F."/>
            <person name="Wang Q."/>
            <person name="Zhang B."/>
            <person name="Ji P."/>
            <person name="Bell-Sakyi L."/>
            <person name="Cui X.M."/>
            <person name="Yuan T.T."/>
            <person name="Jiang B.G."/>
            <person name="Yang W.F."/>
            <person name="Lam T.T."/>
            <person name="Chang Q.C."/>
            <person name="Ding S.J."/>
            <person name="Wang X.J."/>
            <person name="Zhu J.G."/>
            <person name="Ruan X.D."/>
            <person name="Zhao L."/>
            <person name="Wei J.T."/>
            <person name="Ye R.Z."/>
            <person name="Que T.C."/>
            <person name="Du C.H."/>
            <person name="Zhou Y.H."/>
            <person name="Cheng J.X."/>
            <person name="Dai P.F."/>
            <person name="Guo W.B."/>
            <person name="Han X.H."/>
            <person name="Huang E.J."/>
            <person name="Li L.F."/>
            <person name="Wei W."/>
            <person name="Gao Y.C."/>
            <person name="Liu J.Z."/>
            <person name="Shao H.Z."/>
            <person name="Wang X."/>
            <person name="Wang C.C."/>
            <person name="Yang T.C."/>
            <person name="Huo Q.B."/>
            <person name="Li W."/>
            <person name="Chen H.Y."/>
            <person name="Chen S.E."/>
            <person name="Zhou L.G."/>
            <person name="Ni X.B."/>
            <person name="Tian J.H."/>
            <person name="Sheng Y."/>
            <person name="Liu T."/>
            <person name="Pan Y.S."/>
            <person name="Xia L.Y."/>
            <person name="Li J."/>
            <person name="Zhao F."/>
            <person name="Cao W.C."/>
        </authorList>
    </citation>
    <scope>NUCLEOTIDE SEQUENCE [LARGE SCALE GENOMIC DNA]</scope>
    <source>
        <strain evidence="1">Iper-2018</strain>
    </source>
</reference>
<sequence length="678" mass="76800">MDQRFYALLRAGKCQHSVTFDDVTDLLKEPFETREFAKITFAYAADTNLFQPSAHNNTLTLLGYSAHKLMGYIHKAYTTLVNNNGAPEPVITYCAKILDAASYILMNVAKNKNIEELFANGKYFECLVGLEYIRNGLAIIRRTSSSSSAHRIIRDLKPYVDAYATAILRMLLIYIDRLNDYIKNNHAVVNHDTPMPDKIKAAMCIALINYAAVRVKCSPIYQFESTMGHSWLDIANGLSIAHRVSQPRITNNGIIGAIHVRFNNNQPNDIINLLVEESNRLFSSVTDGGMYRCDTDYMTLRTVMPVERATDDMNIIDPSVSTTLRDHNELIANSFDTIPVPRTSHYVRIMQKEKAPTTEVSLLNISPIIEQCMSNTRADARFVEVHKNSEKGRLELNKFYSQACCVSPRNLGLFLRCLNFEMMDSDMFGATMQCLKMTKGIPTPRQEEIAVYSNTAIFRMAINLFYHTRFCRSYQGENTYMYDSRFFNDFLLWLQSPNYLEHQISPSVSSSIISWCTSMSTAMHTTADKDGSKCALASISTVEVDQRVLADFLNMFVKLFIEDETEISVINKKFLEKELLKAFATVSNCYNLFKGQFVSATALRIFLARCRWSVADDVEVIIPVETKFLNRLISDSEDMSNSANRDKLRKNMEDVAMIMAPLLSGPPSKDGVVESCVV</sequence>
<name>A0AC60QR64_IXOPE</name>
<protein>
    <submittedName>
        <fullName evidence="1">Uncharacterized protein</fullName>
    </submittedName>
</protein>
<evidence type="ECO:0000313" key="1">
    <source>
        <dbReference type="EMBL" id="KAG0440339.1"/>
    </source>
</evidence>
<dbReference type="Proteomes" id="UP000805193">
    <property type="component" value="Unassembled WGS sequence"/>
</dbReference>
<dbReference type="EMBL" id="JABSTQ010005033">
    <property type="protein sequence ID" value="KAG0440339.1"/>
    <property type="molecule type" value="Genomic_DNA"/>
</dbReference>
<proteinExistence type="predicted"/>
<evidence type="ECO:0000313" key="2">
    <source>
        <dbReference type="Proteomes" id="UP000805193"/>
    </source>
</evidence>
<comment type="caution">
    <text evidence="1">The sequence shown here is derived from an EMBL/GenBank/DDBJ whole genome shotgun (WGS) entry which is preliminary data.</text>
</comment>